<feature type="transmembrane region" description="Helical" evidence="9">
    <location>
        <begin position="234"/>
        <end position="253"/>
    </location>
</feature>
<proteinExistence type="inferred from homology"/>
<evidence type="ECO:0000259" key="10">
    <source>
        <dbReference type="PROSITE" id="PS51012"/>
    </source>
</evidence>
<evidence type="ECO:0000256" key="8">
    <source>
        <dbReference type="ARBA" id="ARBA00023136"/>
    </source>
</evidence>
<evidence type="ECO:0000256" key="4">
    <source>
        <dbReference type="ARBA" id="ARBA00022475"/>
    </source>
</evidence>
<evidence type="ECO:0000256" key="3">
    <source>
        <dbReference type="ARBA" id="ARBA00022448"/>
    </source>
</evidence>
<evidence type="ECO:0000256" key="7">
    <source>
        <dbReference type="ARBA" id="ARBA00023047"/>
    </source>
</evidence>
<dbReference type="PANTHER" id="PTHR30413">
    <property type="entry name" value="INNER MEMBRANE TRANSPORT PERMEASE"/>
    <property type="match status" value="1"/>
</dbReference>
<keyword evidence="4 9" id="KW-1003">Cell membrane</keyword>
<gene>
    <name evidence="11" type="ORF">OU419_26735</name>
</gene>
<dbReference type="Pfam" id="PF01061">
    <property type="entry name" value="ABC2_membrane"/>
    <property type="match status" value="1"/>
</dbReference>
<feature type="transmembrane region" description="Helical" evidence="9">
    <location>
        <begin position="67"/>
        <end position="88"/>
    </location>
</feature>
<sequence>MFSNLKAIYLYRSFILGSIKREFQSRYRRSMLGALWLILQPLAMILIYTLVFSQIMRAKLPGVDNAYAYSIYLCAGSLTWGLFAEMIGRAQGVFIENANMMKKLSFPRICLPVIITLSALLNFAIIFSIFLLFLVVTNSFPGIEFVAVIPLLILQTAFALGLGMVLGVLNVFFRDVGQFMGIFLQFWFWFTPIVYPLAIIPAWAHSYMLMNPMADIVIAYQAVLVQHQWPEWHTLWPVAAISVAALALGLYLFRKHSADMVDEL</sequence>
<keyword evidence="3 9" id="KW-0813">Transport</keyword>
<dbReference type="EMBL" id="CP113432">
    <property type="protein sequence ID" value="WAI49294.1"/>
    <property type="molecule type" value="Genomic_DNA"/>
</dbReference>
<feature type="transmembrane region" description="Helical" evidence="9">
    <location>
        <begin position="184"/>
        <end position="204"/>
    </location>
</feature>
<feature type="transmembrane region" description="Helical" evidence="9">
    <location>
        <begin position="109"/>
        <end position="136"/>
    </location>
</feature>
<keyword evidence="5 9" id="KW-0812">Transmembrane</keyword>
<dbReference type="Proteomes" id="UP001163624">
    <property type="component" value="Chromosome"/>
</dbReference>
<comment type="subcellular location">
    <subcellularLocation>
        <location evidence="9">Cell inner membrane</location>
        <topology evidence="9">Multi-pass membrane protein</topology>
    </subcellularLocation>
    <subcellularLocation>
        <location evidence="1">Cell membrane</location>
        <topology evidence="1">Multi-pass membrane protein</topology>
    </subcellularLocation>
</comment>
<evidence type="ECO:0000313" key="12">
    <source>
        <dbReference type="Proteomes" id="UP001163624"/>
    </source>
</evidence>
<comment type="similarity">
    <text evidence="2 9">Belongs to the ABC-2 integral membrane protein family.</text>
</comment>
<dbReference type="InterPro" id="IPR013525">
    <property type="entry name" value="ABC2_TM"/>
</dbReference>
<evidence type="ECO:0000256" key="1">
    <source>
        <dbReference type="ARBA" id="ARBA00004651"/>
    </source>
</evidence>
<feature type="domain" description="ABC transmembrane type-2" evidence="10">
    <location>
        <begin position="32"/>
        <end position="256"/>
    </location>
</feature>
<feature type="transmembrane region" description="Helical" evidence="9">
    <location>
        <begin position="148"/>
        <end position="172"/>
    </location>
</feature>
<evidence type="ECO:0000256" key="6">
    <source>
        <dbReference type="ARBA" id="ARBA00022989"/>
    </source>
</evidence>
<dbReference type="RefSeq" id="WP_254476788.1">
    <property type="nucleotide sequence ID" value="NZ_CP113432.1"/>
</dbReference>
<protein>
    <recommendedName>
        <fullName evidence="9">Transport permease protein</fullName>
    </recommendedName>
</protein>
<keyword evidence="7" id="KW-0762">Sugar transport</keyword>
<accession>A0ABY6ZWG6</accession>
<organism evidence="11 12">
    <name type="scientific">Pseudomonas triclosanedens</name>
    <dbReference type="NCBI Taxonomy" id="2961893"/>
    <lineage>
        <taxon>Bacteria</taxon>
        <taxon>Pseudomonadati</taxon>
        <taxon>Pseudomonadota</taxon>
        <taxon>Gammaproteobacteria</taxon>
        <taxon>Pseudomonadales</taxon>
        <taxon>Pseudomonadaceae</taxon>
        <taxon>Pseudomonas</taxon>
    </lineage>
</organism>
<dbReference type="PANTHER" id="PTHR30413:SF10">
    <property type="entry name" value="CAPSULE POLYSACCHARIDE EXPORT INNER-MEMBRANE PROTEIN CTRC"/>
    <property type="match status" value="1"/>
</dbReference>
<reference evidence="11" key="1">
    <citation type="submission" date="2022-11" db="EMBL/GenBank/DDBJ databases">
        <title>Pseudomonas triclosanedens sp. nov., a triclosan degrader isolated from activated sludge.</title>
        <authorList>
            <person name="Yin Y."/>
            <person name="Lu Z."/>
        </authorList>
    </citation>
    <scope>NUCLEOTIDE SEQUENCE</scope>
    <source>
        <strain evidence="11">ZM23</strain>
    </source>
</reference>
<keyword evidence="6 9" id="KW-1133">Transmembrane helix</keyword>
<feature type="transmembrane region" description="Helical" evidence="9">
    <location>
        <begin position="31"/>
        <end position="55"/>
    </location>
</feature>
<evidence type="ECO:0000313" key="11">
    <source>
        <dbReference type="EMBL" id="WAI49294.1"/>
    </source>
</evidence>
<keyword evidence="7" id="KW-0625">Polysaccharide transport</keyword>
<evidence type="ECO:0000256" key="5">
    <source>
        <dbReference type="ARBA" id="ARBA00022692"/>
    </source>
</evidence>
<dbReference type="InterPro" id="IPR047817">
    <property type="entry name" value="ABC2_TM_bact-type"/>
</dbReference>
<keyword evidence="12" id="KW-1185">Reference proteome</keyword>
<keyword evidence="8 9" id="KW-0472">Membrane</keyword>
<evidence type="ECO:0000256" key="2">
    <source>
        <dbReference type="ARBA" id="ARBA00007783"/>
    </source>
</evidence>
<name>A0ABY6ZWG6_9PSED</name>
<dbReference type="PROSITE" id="PS51012">
    <property type="entry name" value="ABC_TM2"/>
    <property type="match status" value="1"/>
</dbReference>
<evidence type="ECO:0000256" key="9">
    <source>
        <dbReference type="RuleBase" id="RU361157"/>
    </source>
</evidence>